<dbReference type="Proteomes" id="UP001642540">
    <property type="component" value="Unassembled WGS sequence"/>
</dbReference>
<dbReference type="PRINTS" id="PR00178">
    <property type="entry name" value="FATTYACIDBP"/>
</dbReference>
<dbReference type="InterPro" id="IPR031259">
    <property type="entry name" value="ILBP"/>
</dbReference>
<reference evidence="4 5" key="1">
    <citation type="submission" date="2024-08" db="EMBL/GenBank/DDBJ databases">
        <authorList>
            <person name="Cucini C."/>
            <person name="Frati F."/>
        </authorList>
    </citation>
    <scope>NUCLEOTIDE SEQUENCE [LARGE SCALE GENOMIC DNA]</scope>
</reference>
<evidence type="ECO:0000259" key="3">
    <source>
        <dbReference type="PROSITE" id="PS00214"/>
    </source>
</evidence>
<comment type="similarity">
    <text evidence="1">Belongs to the calycin superfamily. Fatty-acid binding protein (FABP) family.</text>
</comment>
<comment type="caution">
    <text evidence="4">The sequence shown here is derived from an EMBL/GenBank/DDBJ whole genome shotgun (WGS) entry which is preliminary data.</text>
</comment>
<dbReference type="Gene3D" id="2.40.128.20">
    <property type="match status" value="1"/>
</dbReference>
<keyword evidence="2" id="KW-0446">Lipid-binding</keyword>
<evidence type="ECO:0000313" key="4">
    <source>
        <dbReference type="EMBL" id="CAL8109437.1"/>
    </source>
</evidence>
<proteinExistence type="inferred from homology"/>
<feature type="domain" description="Cytosolic fatty-acid binding proteins" evidence="3">
    <location>
        <begin position="5"/>
        <end position="22"/>
    </location>
</feature>
<dbReference type="InterPro" id="IPR012674">
    <property type="entry name" value="Calycin"/>
</dbReference>
<dbReference type="CDD" id="cd00742">
    <property type="entry name" value="FABP"/>
    <property type="match status" value="1"/>
</dbReference>
<name>A0ABP1QNQ3_9HEXA</name>
<keyword evidence="5" id="KW-1185">Reference proteome</keyword>
<accession>A0ABP1QNQ3</accession>
<evidence type="ECO:0000313" key="5">
    <source>
        <dbReference type="Proteomes" id="UP001642540"/>
    </source>
</evidence>
<sequence>MALTGKFELEKSENFDAYLKAVGVNFAKRAIASTMKPTIEISENNGVYTIKTFSVLKNTEITFTPDGSEFEEDTADGRKAKSSVTIEGNKLIHVQKIGDVTSTTVREFNGDKMTVVLTCQDVTSTREYKKTA</sequence>
<dbReference type="InterPro" id="IPR000463">
    <property type="entry name" value="Fatty_acid-bd"/>
</dbReference>
<evidence type="ECO:0000256" key="1">
    <source>
        <dbReference type="ARBA" id="ARBA00008390"/>
    </source>
</evidence>
<dbReference type="Pfam" id="PF14651">
    <property type="entry name" value="Lipocalin_7"/>
    <property type="match status" value="1"/>
</dbReference>
<dbReference type="PROSITE" id="PS00214">
    <property type="entry name" value="FABP"/>
    <property type="match status" value="1"/>
</dbReference>
<dbReference type="PANTHER" id="PTHR11955">
    <property type="entry name" value="FATTY ACID BINDING PROTEIN"/>
    <property type="match status" value="1"/>
</dbReference>
<organism evidence="4 5">
    <name type="scientific">Orchesella dallaii</name>
    <dbReference type="NCBI Taxonomy" id="48710"/>
    <lineage>
        <taxon>Eukaryota</taxon>
        <taxon>Metazoa</taxon>
        <taxon>Ecdysozoa</taxon>
        <taxon>Arthropoda</taxon>
        <taxon>Hexapoda</taxon>
        <taxon>Collembola</taxon>
        <taxon>Entomobryomorpha</taxon>
        <taxon>Entomobryoidea</taxon>
        <taxon>Orchesellidae</taxon>
        <taxon>Orchesellinae</taxon>
        <taxon>Orchesella</taxon>
    </lineage>
</organism>
<evidence type="ECO:0000256" key="2">
    <source>
        <dbReference type="ARBA" id="ARBA00023121"/>
    </source>
</evidence>
<dbReference type="SUPFAM" id="SSF50814">
    <property type="entry name" value="Lipocalins"/>
    <property type="match status" value="1"/>
</dbReference>
<protein>
    <recommendedName>
        <fullName evidence="3">Cytosolic fatty-acid binding proteins domain-containing protein</fullName>
    </recommendedName>
</protein>
<dbReference type="EMBL" id="CAXLJM020000041">
    <property type="protein sequence ID" value="CAL8109437.1"/>
    <property type="molecule type" value="Genomic_DNA"/>
</dbReference>
<gene>
    <name evidence="4" type="ORF">ODALV1_LOCUS13365</name>
</gene>